<keyword evidence="10" id="KW-0479">Metal-binding</keyword>
<keyword evidence="10" id="KW-0406">Ion transport</keyword>
<comment type="activity regulation">
    <text evidence="10">Na(+) is not transported, but it plays an essential structural role and its presence is essential for fluoride channel function.</text>
</comment>
<accession>A0ABY6NXP2</accession>
<dbReference type="PANTHER" id="PTHR28259">
    <property type="entry name" value="FLUORIDE EXPORT PROTEIN 1-RELATED"/>
    <property type="match status" value="1"/>
</dbReference>
<evidence type="ECO:0000256" key="5">
    <source>
        <dbReference type="ARBA" id="ARBA00023136"/>
    </source>
</evidence>
<keyword evidence="4 10" id="KW-1133">Transmembrane helix</keyword>
<evidence type="ECO:0000256" key="9">
    <source>
        <dbReference type="ARBA" id="ARBA00049940"/>
    </source>
</evidence>
<keyword evidence="5 10" id="KW-0472">Membrane</keyword>
<evidence type="ECO:0000256" key="10">
    <source>
        <dbReference type="HAMAP-Rule" id="MF_00454"/>
    </source>
</evidence>
<keyword evidence="6 10" id="KW-0407">Ion channel</keyword>
<feature type="transmembrane region" description="Helical" evidence="10">
    <location>
        <begin position="46"/>
        <end position="72"/>
    </location>
</feature>
<gene>
    <name evidence="10 11" type="primary">crcB</name>
    <name evidence="10" type="synonym">fluC</name>
    <name evidence="11" type="ORF">RHODO2019_11870</name>
</gene>
<comment type="similarity">
    <text evidence="7 10">Belongs to the fluoride channel Fluc/FEX (TC 1.A.43) family.</text>
</comment>
<evidence type="ECO:0000256" key="8">
    <source>
        <dbReference type="ARBA" id="ARBA00035585"/>
    </source>
</evidence>
<dbReference type="PANTHER" id="PTHR28259:SF1">
    <property type="entry name" value="FLUORIDE EXPORT PROTEIN 1-RELATED"/>
    <property type="match status" value="1"/>
</dbReference>
<name>A0ABY6NXP2_9NOCA</name>
<feature type="binding site" evidence="10">
    <location>
        <position position="69"/>
    </location>
    <ligand>
        <name>Na(+)</name>
        <dbReference type="ChEBI" id="CHEBI:29101"/>
        <note>structural</note>
    </ligand>
</feature>
<evidence type="ECO:0000256" key="7">
    <source>
        <dbReference type="ARBA" id="ARBA00035120"/>
    </source>
</evidence>
<sequence length="116" mass="11555">MTVLLVVLGAAVGAPARYVVDKAVTARVAAGFPWGTLVVNLTGCLLLGLVSGATLPAGAVALLGTGFCGAYTTYSTFGYEAVSLAERARRRAALTYVLASVVGGVALAATGYALTS</sequence>
<keyword evidence="10" id="KW-0915">Sodium</keyword>
<comment type="catalytic activity">
    <reaction evidence="8">
        <text>fluoride(in) = fluoride(out)</text>
        <dbReference type="Rhea" id="RHEA:76159"/>
        <dbReference type="ChEBI" id="CHEBI:17051"/>
    </reaction>
    <physiologicalReaction direction="left-to-right" evidence="8">
        <dbReference type="Rhea" id="RHEA:76160"/>
    </physiologicalReaction>
</comment>
<dbReference type="NCBIfam" id="TIGR00494">
    <property type="entry name" value="crcB"/>
    <property type="match status" value="1"/>
</dbReference>
<protein>
    <recommendedName>
        <fullName evidence="10">Fluoride-specific ion channel FluC</fullName>
    </recommendedName>
</protein>
<feature type="transmembrane region" description="Helical" evidence="10">
    <location>
        <begin position="93"/>
        <end position="114"/>
    </location>
</feature>
<dbReference type="Proteomes" id="UP001164965">
    <property type="component" value="Chromosome"/>
</dbReference>
<proteinExistence type="inferred from homology"/>
<keyword evidence="12" id="KW-1185">Reference proteome</keyword>
<evidence type="ECO:0000256" key="1">
    <source>
        <dbReference type="ARBA" id="ARBA00004651"/>
    </source>
</evidence>
<dbReference type="EMBL" id="CP110615">
    <property type="protein sequence ID" value="UZJ23886.1"/>
    <property type="molecule type" value="Genomic_DNA"/>
</dbReference>
<keyword evidence="10" id="KW-0813">Transport</keyword>
<dbReference type="HAMAP" id="MF_00454">
    <property type="entry name" value="FluC"/>
    <property type="match status" value="1"/>
</dbReference>
<dbReference type="InterPro" id="IPR003691">
    <property type="entry name" value="FluC"/>
</dbReference>
<comment type="subcellular location">
    <subcellularLocation>
        <location evidence="1 10">Cell membrane</location>
        <topology evidence="1 10">Multi-pass membrane protein</topology>
    </subcellularLocation>
</comment>
<keyword evidence="2 10" id="KW-1003">Cell membrane</keyword>
<evidence type="ECO:0000256" key="6">
    <source>
        <dbReference type="ARBA" id="ARBA00023303"/>
    </source>
</evidence>
<feature type="binding site" evidence="10">
    <location>
        <position position="72"/>
    </location>
    <ligand>
        <name>Na(+)</name>
        <dbReference type="ChEBI" id="CHEBI:29101"/>
        <note>structural</note>
    </ligand>
</feature>
<evidence type="ECO:0000256" key="3">
    <source>
        <dbReference type="ARBA" id="ARBA00022692"/>
    </source>
</evidence>
<evidence type="ECO:0000256" key="4">
    <source>
        <dbReference type="ARBA" id="ARBA00022989"/>
    </source>
</evidence>
<reference evidence="11" key="1">
    <citation type="submission" date="2022-10" db="EMBL/GenBank/DDBJ databases">
        <title>Rhodococcus sp.75.</title>
        <authorList>
            <person name="Sun M."/>
        </authorList>
    </citation>
    <scope>NUCLEOTIDE SEQUENCE</scope>
    <source>
        <strain evidence="11">75</strain>
    </source>
</reference>
<organism evidence="11 12">
    <name type="scientific">Rhodococcus antarcticus</name>
    <dbReference type="NCBI Taxonomy" id="2987751"/>
    <lineage>
        <taxon>Bacteria</taxon>
        <taxon>Bacillati</taxon>
        <taxon>Actinomycetota</taxon>
        <taxon>Actinomycetes</taxon>
        <taxon>Mycobacteriales</taxon>
        <taxon>Nocardiaceae</taxon>
        <taxon>Rhodococcus</taxon>
    </lineage>
</organism>
<dbReference type="Pfam" id="PF02537">
    <property type="entry name" value="CRCB"/>
    <property type="match status" value="1"/>
</dbReference>
<evidence type="ECO:0000313" key="11">
    <source>
        <dbReference type="EMBL" id="UZJ23886.1"/>
    </source>
</evidence>
<evidence type="ECO:0000313" key="12">
    <source>
        <dbReference type="Proteomes" id="UP001164965"/>
    </source>
</evidence>
<dbReference type="RefSeq" id="WP_265381994.1">
    <property type="nucleotide sequence ID" value="NZ_CP110615.1"/>
</dbReference>
<evidence type="ECO:0000256" key="2">
    <source>
        <dbReference type="ARBA" id="ARBA00022475"/>
    </source>
</evidence>
<comment type="function">
    <text evidence="9 10">Fluoride-specific ion channel. Important for reducing fluoride concentration in the cell, thus reducing its toxicity.</text>
</comment>
<comment type="caution">
    <text evidence="10">Lacks conserved residue(s) required for the propagation of feature annotation.</text>
</comment>
<keyword evidence="3 10" id="KW-0812">Transmembrane</keyword>